<reference evidence="3" key="1">
    <citation type="submission" date="2025-08" db="UniProtKB">
        <authorList>
            <consortium name="RefSeq"/>
        </authorList>
    </citation>
    <scope>IDENTIFICATION</scope>
</reference>
<dbReference type="GeneID" id="118878001"/>
<proteinExistence type="predicted"/>
<evidence type="ECO:0000256" key="1">
    <source>
        <dbReference type="SAM" id="MobiDB-lite"/>
    </source>
</evidence>
<sequence>MTGVIVPGVTSACGVTEFPVKPQKSSDKMTSTELKIGLTTSARPSSRVLKPPGGGHTNIFSEPDVNVPAPRAKYNQQNSSNLNACMGSTDPNKVVEKIREEVTTQKDEAKSAPPSQTKESANKQAATNGEARGRVPPGGFSSGGFW</sequence>
<evidence type="ECO:0000313" key="2">
    <source>
        <dbReference type="Proteomes" id="UP001652628"/>
    </source>
</evidence>
<evidence type="ECO:0000313" key="3">
    <source>
        <dbReference type="RefSeq" id="XP_070852899.1"/>
    </source>
</evidence>
<feature type="compositionally biased region" description="Polar residues" evidence="1">
    <location>
        <begin position="74"/>
        <end position="83"/>
    </location>
</feature>
<keyword evidence="2" id="KW-1185">Reference proteome</keyword>
<dbReference type="Proteomes" id="UP001652628">
    <property type="component" value="Chromosome 3"/>
</dbReference>
<feature type="compositionally biased region" description="Basic and acidic residues" evidence="1">
    <location>
        <begin position="93"/>
        <end position="110"/>
    </location>
</feature>
<gene>
    <name evidence="3" type="primary">LOC118878001</name>
</gene>
<feature type="region of interest" description="Disordered" evidence="1">
    <location>
        <begin position="37"/>
        <end position="146"/>
    </location>
</feature>
<dbReference type="RefSeq" id="XP_070852899.1">
    <property type="nucleotide sequence ID" value="XM_070996798.1"/>
</dbReference>
<protein>
    <submittedName>
        <fullName evidence="3">Uncharacterized protein isoform X1</fullName>
    </submittedName>
</protein>
<accession>A0ABM4TSF3</accession>
<name>A0ABM4TSF3_DROSZ</name>
<organism evidence="2 3">
    <name type="scientific">Drosophila suzukii</name>
    <name type="common">Spotted-wing drosophila fruit fly</name>
    <dbReference type="NCBI Taxonomy" id="28584"/>
    <lineage>
        <taxon>Eukaryota</taxon>
        <taxon>Metazoa</taxon>
        <taxon>Ecdysozoa</taxon>
        <taxon>Arthropoda</taxon>
        <taxon>Hexapoda</taxon>
        <taxon>Insecta</taxon>
        <taxon>Pterygota</taxon>
        <taxon>Neoptera</taxon>
        <taxon>Endopterygota</taxon>
        <taxon>Diptera</taxon>
        <taxon>Brachycera</taxon>
        <taxon>Muscomorpha</taxon>
        <taxon>Ephydroidea</taxon>
        <taxon>Drosophilidae</taxon>
        <taxon>Drosophila</taxon>
        <taxon>Sophophora</taxon>
    </lineage>
</organism>
<feature type="compositionally biased region" description="Polar residues" evidence="1">
    <location>
        <begin position="113"/>
        <end position="127"/>
    </location>
</feature>